<dbReference type="STRING" id="564198.BST17_05225"/>
<dbReference type="InterPro" id="IPR050963">
    <property type="entry name" value="Sirohydro_Cobaltochel/CbiX"/>
</dbReference>
<reference evidence="3 4" key="1">
    <citation type="submission" date="2017-02" db="EMBL/GenBank/DDBJ databases">
        <title>The new phylogeny of genus Mycobacterium.</title>
        <authorList>
            <person name="Tortoli E."/>
            <person name="Trovato A."/>
            <person name="Cirillo D.M."/>
        </authorList>
    </citation>
    <scope>NUCLEOTIDE SEQUENCE [LARGE SCALE GENOMIC DNA]</scope>
    <source>
        <strain evidence="3 4">DSM 45578</strain>
    </source>
</reference>
<evidence type="ECO:0000256" key="1">
    <source>
        <dbReference type="ARBA" id="ARBA00022723"/>
    </source>
</evidence>
<dbReference type="RefSeq" id="WP_083055867.1">
    <property type="nucleotide sequence ID" value="NZ_JACKVM010000009.1"/>
</dbReference>
<evidence type="ECO:0000256" key="2">
    <source>
        <dbReference type="ARBA" id="ARBA00023239"/>
    </source>
</evidence>
<protein>
    <submittedName>
        <fullName evidence="3">Sirohydrochlorin chelatase</fullName>
    </submittedName>
</protein>
<dbReference type="PANTHER" id="PTHR33542:SF5">
    <property type="entry name" value="FERROCHELATASE CHE1"/>
    <property type="match status" value="1"/>
</dbReference>
<keyword evidence="1" id="KW-0479">Metal-binding</keyword>
<dbReference type="CDD" id="cd03414">
    <property type="entry name" value="CbiX_SirB_C"/>
    <property type="match status" value="1"/>
</dbReference>
<name>A0A1W9Z203_MYCBA</name>
<keyword evidence="4" id="KW-1185">Reference proteome</keyword>
<dbReference type="OrthoDB" id="482456at2"/>
<sequence length="247" mass="25632">MRSARLVSSQVTAPVLVLTAHGSADPRSAVTTHAVADTIRRLRPGLQVTPAFCEQTAPNLVDVLRQVGDRAVVTPLLLANAYHARVDIPAMIAESGVAARQAEVLGEDDQLLAVLRRRIAEAGVSAHDSNVGVIVAAVGSSRPAANARTATVAATVGLDTRWAGVTAAFATGPKPALPEAVQRLRLRGADRIVIAPWFLAHGKITDRVADFAAAQGIPMAAPLGAHRLVAETVLDRFDAALALPAAA</sequence>
<dbReference type="CDD" id="cd03416">
    <property type="entry name" value="CbiX_SirB_N"/>
    <property type="match status" value="1"/>
</dbReference>
<dbReference type="PANTHER" id="PTHR33542">
    <property type="entry name" value="SIROHYDROCHLORIN FERROCHELATASE, CHLOROPLASTIC"/>
    <property type="match status" value="1"/>
</dbReference>
<dbReference type="GO" id="GO:0016829">
    <property type="term" value="F:lyase activity"/>
    <property type="evidence" value="ECO:0007669"/>
    <property type="project" value="UniProtKB-KW"/>
</dbReference>
<comment type="caution">
    <text evidence="3">The sequence shown here is derived from an EMBL/GenBank/DDBJ whole genome shotgun (WGS) entry which is preliminary data.</text>
</comment>
<proteinExistence type="predicted"/>
<dbReference type="AlphaFoldDB" id="A0A1W9Z203"/>
<organism evidence="3 4">
    <name type="scientific">Mycolicibacterium bacteremicum</name>
    <name type="common">Mycobacterium bacteremicum</name>
    <dbReference type="NCBI Taxonomy" id="564198"/>
    <lineage>
        <taxon>Bacteria</taxon>
        <taxon>Bacillati</taxon>
        <taxon>Actinomycetota</taxon>
        <taxon>Actinomycetes</taxon>
        <taxon>Mycobacteriales</taxon>
        <taxon>Mycobacteriaceae</taxon>
        <taxon>Mycolicibacterium</taxon>
    </lineage>
</organism>
<dbReference type="Gene3D" id="3.40.50.1400">
    <property type="match status" value="2"/>
</dbReference>
<dbReference type="Pfam" id="PF01903">
    <property type="entry name" value="CbiX"/>
    <property type="match status" value="2"/>
</dbReference>
<evidence type="ECO:0000313" key="3">
    <source>
        <dbReference type="EMBL" id="ORA06358.1"/>
    </source>
</evidence>
<evidence type="ECO:0000313" key="4">
    <source>
        <dbReference type="Proteomes" id="UP000192366"/>
    </source>
</evidence>
<dbReference type="SUPFAM" id="SSF53800">
    <property type="entry name" value="Chelatase"/>
    <property type="match status" value="1"/>
</dbReference>
<keyword evidence="2" id="KW-0456">Lyase</keyword>
<dbReference type="EMBL" id="MVHJ01000003">
    <property type="protein sequence ID" value="ORA06358.1"/>
    <property type="molecule type" value="Genomic_DNA"/>
</dbReference>
<accession>A0A1W9Z203</accession>
<dbReference type="GO" id="GO:0046872">
    <property type="term" value="F:metal ion binding"/>
    <property type="evidence" value="ECO:0007669"/>
    <property type="project" value="UniProtKB-KW"/>
</dbReference>
<dbReference type="Proteomes" id="UP000192366">
    <property type="component" value="Unassembled WGS sequence"/>
</dbReference>
<dbReference type="InterPro" id="IPR002762">
    <property type="entry name" value="CbiX-like"/>
</dbReference>
<gene>
    <name evidence="3" type="ORF">BST17_05225</name>
</gene>